<evidence type="ECO:0000313" key="2">
    <source>
        <dbReference type="EMBL" id="SFW40938.1"/>
    </source>
</evidence>
<proteinExistence type="predicted"/>
<name>A0A1K1NZI2_9FLAO</name>
<gene>
    <name evidence="2" type="ORF">SAMN05660313_01496</name>
</gene>
<feature type="transmembrane region" description="Helical" evidence="1">
    <location>
        <begin position="7"/>
        <end position="30"/>
    </location>
</feature>
<dbReference type="AlphaFoldDB" id="A0A1K1NZI2"/>
<dbReference type="SUPFAM" id="SSF55486">
    <property type="entry name" value="Metalloproteases ('zincins'), catalytic domain"/>
    <property type="match status" value="1"/>
</dbReference>
<evidence type="ECO:0008006" key="4">
    <source>
        <dbReference type="Google" id="ProtNLM"/>
    </source>
</evidence>
<dbReference type="Proteomes" id="UP000183257">
    <property type="component" value="Unassembled WGS sequence"/>
</dbReference>
<dbReference type="GO" id="GO:0005829">
    <property type="term" value="C:cytosol"/>
    <property type="evidence" value="ECO:0007669"/>
    <property type="project" value="TreeGrafter"/>
</dbReference>
<evidence type="ECO:0000256" key="1">
    <source>
        <dbReference type="SAM" id="Phobius"/>
    </source>
</evidence>
<dbReference type="GO" id="GO:0004177">
    <property type="term" value="F:aminopeptidase activity"/>
    <property type="evidence" value="ECO:0007669"/>
    <property type="project" value="TreeGrafter"/>
</dbReference>
<accession>A0A1K1NZI2</accession>
<dbReference type="Gene3D" id="3.40.390.10">
    <property type="entry name" value="Collagenase (Catalytic Domain)"/>
    <property type="match status" value="1"/>
</dbReference>
<evidence type="ECO:0000313" key="3">
    <source>
        <dbReference type="Proteomes" id="UP000183257"/>
    </source>
</evidence>
<dbReference type="EMBL" id="FPIY01000002">
    <property type="protein sequence ID" value="SFW40938.1"/>
    <property type="molecule type" value="Genomic_DNA"/>
</dbReference>
<keyword evidence="1" id="KW-1133">Transmembrane helix</keyword>
<dbReference type="STRING" id="76595.SAMN05660313_01496"/>
<reference evidence="3" key="1">
    <citation type="submission" date="2016-11" db="EMBL/GenBank/DDBJ databases">
        <authorList>
            <person name="Varghese N."/>
            <person name="Submissions S."/>
        </authorList>
    </citation>
    <scope>NUCLEOTIDE SEQUENCE [LARGE SCALE GENOMIC DNA]</scope>
    <source>
        <strain evidence="3">DSM 24786</strain>
    </source>
</reference>
<dbReference type="Pfam" id="PF06167">
    <property type="entry name" value="Peptidase_M90"/>
    <property type="match status" value="1"/>
</dbReference>
<dbReference type="PANTHER" id="PTHR30164:SF2">
    <property type="entry name" value="PROTEIN MTFA"/>
    <property type="match status" value="1"/>
</dbReference>
<dbReference type="InterPro" id="IPR024079">
    <property type="entry name" value="MetalloPept_cat_dom_sf"/>
</dbReference>
<sequence>MSDDIGVSIFGIIALLAIVGYFIYILYYIADLYFFTPSKDTIRLSALDEQLIIEKLPAYSLLSLEQKKKFKNRVSRFRANKTFVFAEKSDRDEEIKLLLSATAAFLMLGFKDYRIASIRKILIYPSAYFSTLTKQNHLGEYNPQLKTLVFSAEHVLSGFDDATDNLNLGVHEFAHALVFHFKKDLKFTAVKFRKGLTKMNRLLEDKEFLQRVESTQYFRPYAITNIHEFFAVTLENYVETPSDFVATFPELYQIMTRMLNFEAFSFHSKL</sequence>
<keyword evidence="1" id="KW-0472">Membrane</keyword>
<protein>
    <recommendedName>
        <fullName evidence="4">Zinc-dependent peptidase</fullName>
    </recommendedName>
</protein>
<dbReference type="CDD" id="cd20170">
    <property type="entry name" value="Peptidase_M90-like"/>
    <property type="match status" value="1"/>
</dbReference>
<dbReference type="OrthoDB" id="9786424at2"/>
<organism evidence="2 3">
    <name type="scientific">Cellulophaga fucicola</name>
    <dbReference type="NCBI Taxonomy" id="76595"/>
    <lineage>
        <taxon>Bacteria</taxon>
        <taxon>Pseudomonadati</taxon>
        <taxon>Bacteroidota</taxon>
        <taxon>Flavobacteriia</taxon>
        <taxon>Flavobacteriales</taxon>
        <taxon>Flavobacteriaceae</taxon>
        <taxon>Cellulophaga</taxon>
    </lineage>
</organism>
<dbReference type="RefSeq" id="WP_072303168.1">
    <property type="nucleotide sequence ID" value="NZ_FPIY01000002.1"/>
</dbReference>
<dbReference type="InterPro" id="IPR010384">
    <property type="entry name" value="MtfA_fam"/>
</dbReference>
<dbReference type="GO" id="GO:0008237">
    <property type="term" value="F:metallopeptidase activity"/>
    <property type="evidence" value="ECO:0007669"/>
    <property type="project" value="InterPro"/>
</dbReference>
<keyword evidence="1" id="KW-0812">Transmembrane</keyword>
<dbReference type="PANTHER" id="PTHR30164">
    <property type="entry name" value="MTFA PEPTIDASE"/>
    <property type="match status" value="1"/>
</dbReference>
<keyword evidence="3" id="KW-1185">Reference proteome</keyword>